<name>A0A662Z1N4_9STAP</name>
<evidence type="ECO:0000313" key="2">
    <source>
        <dbReference type="Proteomes" id="UP000243605"/>
    </source>
</evidence>
<gene>
    <name evidence="1" type="ORF">SAMN05192557_0645</name>
</gene>
<accession>A0A662Z1N4</accession>
<keyword evidence="2" id="KW-1185">Reference proteome</keyword>
<evidence type="ECO:0000313" key="1">
    <source>
        <dbReference type="EMBL" id="SEV87342.1"/>
    </source>
</evidence>
<protein>
    <submittedName>
        <fullName evidence="1">Uncharacterized protein</fullName>
    </submittedName>
</protein>
<organism evidence="1 2">
    <name type="scientific">Aliicoccus persicus</name>
    <dbReference type="NCBI Taxonomy" id="930138"/>
    <lineage>
        <taxon>Bacteria</taxon>
        <taxon>Bacillati</taxon>
        <taxon>Bacillota</taxon>
        <taxon>Bacilli</taxon>
        <taxon>Bacillales</taxon>
        <taxon>Staphylococcaceae</taxon>
        <taxon>Aliicoccus</taxon>
    </lineage>
</organism>
<sequence length="72" mass="8701">MPILLKVSDTSNQMIDFEVIESHQLEKETLNNIFNMYFCNDTLDDTNKILKLIYPNHTEIYTQFKINYLRKR</sequence>
<dbReference type="AlphaFoldDB" id="A0A662Z1N4"/>
<proteinExistence type="predicted"/>
<dbReference type="EMBL" id="FOIT01000001">
    <property type="protein sequence ID" value="SEV87342.1"/>
    <property type="molecule type" value="Genomic_DNA"/>
</dbReference>
<dbReference type="Proteomes" id="UP000243605">
    <property type="component" value="Unassembled WGS sequence"/>
</dbReference>
<reference evidence="1 2" key="1">
    <citation type="submission" date="2016-10" db="EMBL/GenBank/DDBJ databases">
        <authorList>
            <person name="Varghese N."/>
            <person name="Submissions S."/>
        </authorList>
    </citation>
    <scope>NUCLEOTIDE SEQUENCE [LARGE SCALE GENOMIC DNA]</scope>
    <source>
        <strain evidence="1 2">IBRC-M10081</strain>
    </source>
</reference>